<sequence>MLRRLQAPYVASGFMLVANTARHPPLQPTFGAFSSSSSSTPFSAMRTPRRTFLNSIFSRQPTKVKLDDVAYDKTTTRYSGTIFGLSADNVVFYAKVGASAFAILFIVYIFFKSYVILSRFSLQTVARLGFMGGFSTCLICYTTAISLMRRSRINAETVYNQSIALVMHNEKVLHHLGSHPRTGDFRAYSAVGGFKLPLLRRIRSGSYELADLLGLKQRRLQMLFTLKNPSSGNEGLVACDVRKESTGFLSSTNVYKSLSVVLYSPNKKVPPETIILIGNPEDVVSQSLFLR</sequence>
<name>A0A0N0P3N3_LEPSE</name>
<organism evidence="2 3">
    <name type="scientific">Leptomonas seymouri</name>
    <dbReference type="NCBI Taxonomy" id="5684"/>
    <lineage>
        <taxon>Eukaryota</taxon>
        <taxon>Discoba</taxon>
        <taxon>Euglenozoa</taxon>
        <taxon>Kinetoplastea</taxon>
        <taxon>Metakinetoplastina</taxon>
        <taxon>Trypanosomatida</taxon>
        <taxon>Trypanosomatidae</taxon>
        <taxon>Leishmaniinae</taxon>
        <taxon>Leptomonas</taxon>
    </lineage>
</organism>
<evidence type="ECO:0000313" key="3">
    <source>
        <dbReference type="Proteomes" id="UP000038009"/>
    </source>
</evidence>
<evidence type="ECO:0000256" key="1">
    <source>
        <dbReference type="SAM" id="Phobius"/>
    </source>
</evidence>
<proteinExistence type="predicted"/>
<dbReference type="VEuPathDB" id="TriTrypDB:Lsey_0315_0040"/>
<dbReference type="Proteomes" id="UP000038009">
    <property type="component" value="Unassembled WGS sequence"/>
</dbReference>
<keyword evidence="1" id="KW-0812">Transmembrane</keyword>
<feature type="transmembrane region" description="Helical" evidence="1">
    <location>
        <begin position="90"/>
        <end position="110"/>
    </location>
</feature>
<keyword evidence="1" id="KW-1133">Transmembrane helix</keyword>
<dbReference type="AlphaFoldDB" id="A0A0N0P3N3"/>
<protein>
    <recommendedName>
        <fullName evidence="4">Transmembrane protein</fullName>
    </recommendedName>
</protein>
<comment type="caution">
    <text evidence="2">The sequence shown here is derived from an EMBL/GenBank/DDBJ whole genome shotgun (WGS) entry which is preliminary data.</text>
</comment>
<feature type="transmembrane region" description="Helical" evidence="1">
    <location>
        <begin position="130"/>
        <end position="148"/>
    </location>
</feature>
<keyword evidence="1" id="KW-0472">Membrane</keyword>
<evidence type="ECO:0000313" key="2">
    <source>
        <dbReference type="EMBL" id="KPI83867.1"/>
    </source>
</evidence>
<dbReference type="OMA" id="ALVMHNE"/>
<dbReference type="EMBL" id="LJSK01000315">
    <property type="protein sequence ID" value="KPI83867.1"/>
    <property type="molecule type" value="Genomic_DNA"/>
</dbReference>
<reference evidence="2 3" key="1">
    <citation type="journal article" date="2015" name="PLoS Pathog.">
        <title>Leptomonas seymouri: Adaptations to the Dixenous Life Cycle Analyzed by Genome Sequencing, Transcriptome Profiling and Co-infection with Leishmania donovani.</title>
        <authorList>
            <person name="Kraeva N."/>
            <person name="Butenko A."/>
            <person name="Hlavacova J."/>
            <person name="Kostygov A."/>
            <person name="Myskova J."/>
            <person name="Grybchuk D."/>
            <person name="Lestinova T."/>
            <person name="Votypka J."/>
            <person name="Volf P."/>
            <person name="Opperdoes F."/>
            <person name="Flegontov P."/>
            <person name="Lukes J."/>
            <person name="Yurchenko V."/>
        </authorList>
    </citation>
    <scope>NUCLEOTIDE SEQUENCE [LARGE SCALE GENOMIC DNA]</scope>
    <source>
        <strain evidence="2 3">ATCC 30220</strain>
    </source>
</reference>
<dbReference type="OrthoDB" id="271145at2759"/>
<accession>A0A0N0P3N3</accession>
<gene>
    <name evidence="2" type="ORF">ABL78_7085</name>
</gene>
<keyword evidence="3" id="KW-1185">Reference proteome</keyword>
<evidence type="ECO:0008006" key="4">
    <source>
        <dbReference type="Google" id="ProtNLM"/>
    </source>
</evidence>